<dbReference type="GO" id="GO:0032259">
    <property type="term" value="P:methylation"/>
    <property type="evidence" value="ECO:0007669"/>
    <property type="project" value="UniProtKB-KW"/>
</dbReference>
<dbReference type="PANTHER" id="PTHR13563:SF5">
    <property type="entry name" value="TRNA METHYLTRANSFERASE 10 HOMOLOG C"/>
    <property type="match status" value="1"/>
</dbReference>
<evidence type="ECO:0000313" key="6">
    <source>
        <dbReference type="Proteomes" id="UP000037510"/>
    </source>
</evidence>
<evidence type="ECO:0000259" key="4">
    <source>
        <dbReference type="PROSITE" id="PS51675"/>
    </source>
</evidence>
<dbReference type="InterPro" id="IPR038459">
    <property type="entry name" value="MT_TRM10-typ_sf"/>
</dbReference>
<keyword evidence="3" id="KW-0949">S-adenosyl-L-methionine</keyword>
<dbReference type="InterPro" id="IPR028564">
    <property type="entry name" value="MT_TRM10-typ"/>
</dbReference>
<dbReference type="GO" id="GO:0000049">
    <property type="term" value="F:tRNA binding"/>
    <property type="evidence" value="ECO:0007669"/>
    <property type="project" value="TreeGrafter"/>
</dbReference>
<gene>
    <name evidence="5" type="ORF">OBRU01_01747</name>
</gene>
<accession>A0A0L7LTK3</accession>
<dbReference type="STRING" id="104452.A0A0L7LTK3"/>
<sequence length="102" mass="12315">MAKLPLDRYLEWAPGAKKNLNINHMIPILLDLKSTGNWEHSLQHIPRRKLMETKIFAMQKRVQKTKSLPFHEVFKDFKMPNKLRTDVHEKRNRSRKTLYDDY</sequence>
<keyword evidence="2 5" id="KW-0808">Transferase</keyword>
<keyword evidence="1 5" id="KW-0489">Methyltransferase</keyword>
<dbReference type="GO" id="GO:0005739">
    <property type="term" value="C:mitochondrion"/>
    <property type="evidence" value="ECO:0007669"/>
    <property type="project" value="TreeGrafter"/>
</dbReference>
<proteinExistence type="predicted"/>
<feature type="domain" description="SAM-dependent MTase TRM10-type" evidence="4">
    <location>
        <begin position="1"/>
        <end position="52"/>
    </location>
</feature>
<dbReference type="Gene3D" id="3.40.1280.30">
    <property type="match status" value="1"/>
</dbReference>
<dbReference type="GO" id="GO:0097745">
    <property type="term" value="P:mitochondrial tRNA 5'-end processing"/>
    <property type="evidence" value="ECO:0007669"/>
    <property type="project" value="TreeGrafter"/>
</dbReference>
<evidence type="ECO:0000256" key="2">
    <source>
        <dbReference type="ARBA" id="ARBA00022679"/>
    </source>
</evidence>
<dbReference type="GO" id="GO:0070131">
    <property type="term" value="P:positive regulation of mitochondrial translation"/>
    <property type="evidence" value="ECO:0007669"/>
    <property type="project" value="TreeGrafter"/>
</dbReference>
<dbReference type="EMBL" id="JTDY01000112">
    <property type="protein sequence ID" value="KOB78795.1"/>
    <property type="molecule type" value="Genomic_DNA"/>
</dbReference>
<dbReference type="AlphaFoldDB" id="A0A0L7LTK3"/>
<dbReference type="InterPro" id="IPR007356">
    <property type="entry name" value="tRNA_m1G_MeTrfase_euk"/>
</dbReference>
<comment type="caution">
    <text evidence="5">The sequence shown here is derived from an EMBL/GenBank/DDBJ whole genome shotgun (WGS) entry which is preliminary data.</text>
</comment>
<protein>
    <submittedName>
        <fullName evidence="5">Putative RNA (Guanine-9-)-methyltransferase domain-containing protein 1</fullName>
    </submittedName>
</protein>
<keyword evidence="6" id="KW-1185">Reference proteome</keyword>
<reference evidence="5 6" key="1">
    <citation type="journal article" date="2015" name="Genome Biol. Evol.">
        <title>The genome of winter moth (Operophtera brumata) provides a genomic perspective on sexual dimorphism and phenology.</title>
        <authorList>
            <person name="Derks M.F."/>
            <person name="Smit S."/>
            <person name="Salis L."/>
            <person name="Schijlen E."/>
            <person name="Bossers A."/>
            <person name="Mateman C."/>
            <person name="Pijl A.S."/>
            <person name="de Ridder D."/>
            <person name="Groenen M.A."/>
            <person name="Visser M.E."/>
            <person name="Megens H.J."/>
        </authorList>
    </citation>
    <scope>NUCLEOTIDE SEQUENCE [LARGE SCALE GENOMIC DNA]</scope>
    <source>
        <strain evidence="5">WM2013NL</strain>
        <tissue evidence="5">Head and thorax</tissue>
    </source>
</reference>
<evidence type="ECO:0000256" key="1">
    <source>
        <dbReference type="ARBA" id="ARBA00022603"/>
    </source>
</evidence>
<dbReference type="PANTHER" id="PTHR13563">
    <property type="entry name" value="TRNA (GUANINE-9-) METHYLTRANSFERASE"/>
    <property type="match status" value="1"/>
</dbReference>
<evidence type="ECO:0000313" key="5">
    <source>
        <dbReference type="EMBL" id="KOB78795.1"/>
    </source>
</evidence>
<evidence type="ECO:0000256" key="3">
    <source>
        <dbReference type="ARBA" id="ARBA00022691"/>
    </source>
</evidence>
<dbReference type="GO" id="GO:0008168">
    <property type="term" value="F:methyltransferase activity"/>
    <property type="evidence" value="ECO:0007669"/>
    <property type="project" value="UniProtKB-KW"/>
</dbReference>
<dbReference type="GO" id="GO:0005654">
    <property type="term" value="C:nucleoplasm"/>
    <property type="evidence" value="ECO:0007669"/>
    <property type="project" value="TreeGrafter"/>
</dbReference>
<organism evidence="5 6">
    <name type="scientific">Operophtera brumata</name>
    <name type="common">Winter moth</name>
    <name type="synonym">Phalaena brumata</name>
    <dbReference type="NCBI Taxonomy" id="104452"/>
    <lineage>
        <taxon>Eukaryota</taxon>
        <taxon>Metazoa</taxon>
        <taxon>Ecdysozoa</taxon>
        <taxon>Arthropoda</taxon>
        <taxon>Hexapoda</taxon>
        <taxon>Insecta</taxon>
        <taxon>Pterygota</taxon>
        <taxon>Neoptera</taxon>
        <taxon>Endopterygota</taxon>
        <taxon>Lepidoptera</taxon>
        <taxon>Glossata</taxon>
        <taxon>Ditrysia</taxon>
        <taxon>Geometroidea</taxon>
        <taxon>Geometridae</taxon>
        <taxon>Larentiinae</taxon>
        <taxon>Operophtera</taxon>
    </lineage>
</organism>
<dbReference type="PROSITE" id="PS51675">
    <property type="entry name" value="SAM_MT_TRM10"/>
    <property type="match status" value="1"/>
</dbReference>
<name>A0A0L7LTK3_OPEBR</name>
<dbReference type="Proteomes" id="UP000037510">
    <property type="component" value="Unassembled WGS sequence"/>
</dbReference>